<keyword evidence="4 6" id="KW-0472">Membrane</keyword>
<evidence type="ECO:0000256" key="6">
    <source>
        <dbReference type="SAM" id="Phobius"/>
    </source>
</evidence>
<evidence type="ECO:0000256" key="4">
    <source>
        <dbReference type="ARBA" id="ARBA00023136"/>
    </source>
</evidence>
<feature type="transmembrane region" description="Helical" evidence="6">
    <location>
        <begin position="184"/>
        <end position="208"/>
    </location>
</feature>
<keyword evidence="2 6" id="KW-0812">Transmembrane</keyword>
<gene>
    <name evidence="8" type="ORF">CC78DRAFT_615739</name>
</gene>
<dbReference type="AlphaFoldDB" id="A0A9P4N8M6"/>
<comment type="caution">
    <text evidence="8">The sequence shown here is derived from an EMBL/GenBank/DDBJ whole genome shotgun (WGS) entry which is preliminary data.</text>
</comment>
<dbReference type="Gene3D" id="1.20.1720.10">
    <property type="entry name" value="Multidrug resistance protein D"/>
    <property type="match status" value="1"/>
</dbReference>
<feature type="compositionally biased region" description="Basic and acidic residues" evidence="5">
    <location>
        <begin position="574"/>
        <end position="585"/>
    </location>
</feature>
<evidence type="ECO:0000313" key="9">
    <source>
        <dbReference type="Proteomes" id="UP000800093"/>
    </source>
</evidence>
<dbReference type="InterPro" id="IPR036259">
    <property type="entry name" value="MFS_trans_sf"/>
</dbReference>
<evidence type="ECO:0000256" key="1">
    <source>
        <dbReference type="ARBA" id="ARBA00004141"/>
    </source>
</evidence>
<dbReference type="OrthoDB" id="440553at2759"/>
<dbReference type="GO" id="GO:0022857">
    <property type="term" value="F:transmembrane transporter activity"/>
    <property type="evidence" value="ECO:0007669"/>
    <property type="project" value="InterPro"/>
</dbReference>
<feature type="transmembrane region" description="Helical" evidence="6">
    <location>
        <begin position="30"/>
        <end position="54"/>
    </location>
</feature>
<feature type="transmembrane region" description="Helical" evidence="6">
    <location>
        <begin position="294"/>
        <end position="312"/>
    </location>
</feature>
<feature type="compositionally biased region" description="Basic and acidic residues" evidence="5">
    <location>
        <begin position="539"/>
        <end position="554"/>
    </location>
</feature>
<dbReference type="Proteomes" id="UP000800093">
    <property type="component" value="Unassembled WGS sequence"/>
</dbReference>
<protein>
    <submittedName>
        <fullName evidence="8">MFS general substrate transporter</fullName>
    </submittedName>
</protein>
<dbReference type="PANTHER" id="PTHR23501">
    <property type="entry name" value="MAJOR FACILITATOR SUPERFAMILY"/>
    <property type="match status" value="1"/>
</dbReference>
<dbReference type="SUPFAM" id="SSF103473">
    <property type="entry name" value="MFS general substrate transporter"/>
    <property type="match status" value="1"/>
</dbReference>
<evidence type="ECO:0000256" key="3">
    <source>
        <dbReference type="ARBA" id="ARBA00022989"/>
    </source>
</evidence>
<evidence type="ECO:0000259" key="7">
    <source>
        <dbReference type="PROSITE" id="PS50850"/>
    </source>
</evidence>
<feature type="transmembrane region" description="Helical" evidence="6">
    <location>
        <begin position="220"/>
        <end position="240"/>
    </location>
</feature>
<dbReference type="EMBL" id="ML986604">
    <property type="protein sequence ID" value="KAF2265586.1"/>
    <property type="molecule type" value="Genomic_DNA"/>
</dbReference>
<reference evidence="9" key="1">
    <citation type="journal article" date="2020" name="Stud. Mycol.">
        <title>101 Dothideomycetes genomes: A test case for predicting lifestyles and emergence of pathogens.</title>
        <authorList>
            <person name="Haridas S."/>
            <person name="Albert R."/>
            <person name="Binder M."/>
            <person name="Bloem J."/>
            <person name="LaButti K."/>
            <person name="Salamov A."/>
            <person name="Andreopoulos B."/>
            <person name="Baker S."/>
            <person name="Barry K."/>
            <person name="Bills G."/>
            <person name="Bluhm B."/>
            <person name="Cannon C."/>
            <person name="Castanera R."/>
            <person name="Culley D."/>
            <person name="Daum C."/>
            <person name="Ezra D."/>
            <person name="Gonzalez J."/>
            <person name="Henrissat B."/>
            <person name="Kuo A."/>
            <person name="Liang C."/>
            <person name="Lipzen A."/>
            <person name="Lutzoni F."/>
            <person name="Magnuson J."/>
            <person name="Mondo S."/>
            <person name="Nolan M."/>
            <person name="Ohm R."/>
            <person name="Pangilinan J."/>
            <person name="Park H.-J."/>
            <person name="Ramirez L."/>
            <person name="Alfaro M."/>
            <person name="Sun H."/>
            <person name="Tritt A."/>
            <person name="Yoshinaga Y."/>
            <person name="Zwiers L.-H."/>
            <person name="Turgeon B."/>
            <person name="Goodwin S."/>
            <person name="Spatafora J."/>
            <person name="Crous P."/>
            <person name="Grigoriev I."/>
        </authorList>
    </citation>
    <scope>NUCLEOTIDE SEQUENCE [LARGE SCALE GENOMIC DNA]</scope>
    <source>
        <strain evidence="9">CBS 304.66</strain>
    </source>
</reference>
<dbReference type="InterPro" id="IPR020846">
    <property type="entry name" value="MFS_dom"/>
</dbReference>
<feature type="transmembrane region" description="Helical" evidence="6">
    <location>
        <begin position="389"/>
        <end position="411"/>
    </location>
</feature>
<keyword evidence="9" id="KW-1185">Reference proteome</keyword>
<dbReference type="PANTHER" id="PTHR23501:SF43">
    <property type="entry name" value="MULTIDRUG TRANSPORTER, PUTATIVE (AFU_ORTHOLOGUE AFUA_6G03040)-RELATED"/>
    <property type="match status" value="1"/>
</dbReference>
<organism evidence="8 9">
    <name type="scientific">Lojkania enalia</name>
    <dbReference type="NCBI Taxonomy" id="147567"/>
    <lineage>
        <taxon>Eukaryota</taxon>
        <taxon>Fungi</taxon>
        <taxon>Dikarya</taxon>
        <taxon>Ascomycota</taxon>
        <taxon>Pezizomycotina</taxon>
        <taxon>Dothideomycetes</taxon>
        <taxon>Pleosporomycetidae</taxon>
        <taxon>Pleosporales</taxon>
        <taxon>Pleosporales incertae sedis</taxon>
        <taxon>Lojkania</taxon>
    </lineage>
</organism>
<feature type="transmembrane region" description="Helical" evidence="6">
    <location>
        <begin position="96"/>
        <end position="115"/>
    </location>
</feature>
<feature type="transmembrane region" description="Helical" evidence="6">
    <location>
        <begin position="423"/>
        <end position="446"/>
    </location>
</feature>
<dbReference type="GO" id="GO:0005886">
    <property type="term" value="C:plasma membrane"/>
    <property type="evidence" value="ECO:0007669"/>
    <property type="project" value="TreeGrafter"/>
</dbReference>
<accession>A0A9P4N8M6</accession>
<evidence type="ECO:0000256" key="5">
    <source>
        <dbReference type="SAM" id="MobiDB-lite"/>
    </source>
</evidence>
<evidence type="ECO:0000256" key="2">
    <source>
        <dbReference type="ARBA" id="ARBA00022692"/>
    </source>
</evidence>
<feature type="transmembrane region" description="Helical" evidence="6">
    <location>
        <begin position="66"/>
        <end position="84"/>
    </location>
</feature>
<keyword evidence="3 6" id="KW-1133">Transmembrane helix</keyword>
<feature type="region of interest" description="Disordered" evidence="5">
    <location>
        <begin position="539"/>
        <end position="591"/>
    </location>
</feature>
<dbReference type="PRINTS" id="PR01036">
    <property type="entry name" value="TCRTETB"/>
</dbReference>
<comment type="subcellular location">
    <subcellularLocation>
        <location evidence="1">Membrane</location>
        <topology evidence="1">Multi-pass membrane protein</topology>
    </subcellularLocation>
</comment>
<feature type="domain" description="Major facilitator superfamily (MFS) profile" evidence="7">
    <location>
        <begin position="31"/>
        <end position="521"/>
    </location>
</feature>
<sequence length="591" mass="64264">MANDEAESEGIGASDEQEVVSNLSTGRLHIIIAGLWLCLFMSAMDTTIITTALMKISSGFTALDQATWLITTYLITYNSFLMICAKFSDVLGVKAILLFCNIWFLIFSMACGGAQTMVQLIVFRAFQGIGGSGLYSLVFVTLMKIITPEKLGFYSGIISSVFALANLLGPILGGVIADHTTWRWIFWINGPIVAAAAVLLFFSMPGLADGKSIKERLKGFDIIGGFLSVCWPIPLLFGLQEGGIHYEWNSEVIIGTLVAGIVALIVFGFYEAWITYRTKKEAIFPIRFITNPHMALLLSTMFLIGMPFYVAIIQLPQRFQAVNNKSAEKAGILLLPLSLLTPVGAMITGVVIGKRLAGEYCLIIGAAFICVGIGLLSGLPVHVGFSAATYGYEVVTGFGLGFATPPLYYLLATSVGERDISVGTGALNMVRTLGGAVAVAICSALHHSKLRKELPDFLNPEQIMAVEDSTVAVKTLPPEIQLRIGEVFGRSYNLQFQVMLAFSCFLFLITILSAVVRKRAGIFGAKPIRKEENEFMKKKFAPENSETNHEETTVGEHNGIQATKARTENGLGFDEEKRMDTDRTSGDVIQS</sequence>
<feature type="transmembrane region" description="Helical" evidence="6">
    <location>
        <begin position="252"/>
        <end position="273"/>
    </location>
</feature>
<feature type="transmembrane region" description="Helical" evidence="6">
    <location>
        <begin position="151"/>
        <end position="172"/>
    </location>
</feature>
<feature type="transmembrane region" description="Helical" evidence="6">
    <location>
        <begin position="360"/>
        <end position="383"/>
    </location>
</feature>
<evidence type="ECO:0000313" key="8">
    <source>
        <dbReference type="EMBL" id="KAF2265586.1"/>
    </source>
</evidence>
<proteinExistence type="predicted"/>
<feature type="transmembrane region" description="Helical" evidence="6">
    <location>
        <begin position="496"/>
        <end position="516"/>
    </location>
</feature>
<dbReference type="Pfam" id="PF07690">
    <property type="entry name" value="MFS_1"/>
    <property type="match status" value="1"/>
</dbReference>
<dbReference type="InterPro" id="IPR011701">
    <property type="entry name" value="MFS"/>
</dbReference>
<feature type="transmembrane region" description="Helical" evidence="6">
    <location>
        <begin position="121"/>
        <end position="142"/>
    </location>
</feature>
<name>A0A9P4N8M6_9PLEO</name>
<feature type="transmembrane region" description="Helical" evidence="6">
    <location>
        <begin position="332"/>
        <end position="353"/>
    </location>
</feature>
<dbReference type="PROSITE" id="PS50850">
    <property type="entry name" value="MFS"/>
    <property type="match status" value="1"/>
</dbReference>
<dbReference type="Gene3D" id="1.20.1250.20">
    <property type="entry name" value="MFS general substrate transporter like domains"/>
    <property type="match status" value="1"/>
</dbReference>